<feature type="region of interest" description="Disordered" evidence="1">
    <location>
        <begin position="63"/>
        <end position="84"/>
    </location>
</feature>
<organism evidence="3 4">
    <name type="scientific">Arthrobacter nitrophenolicus</name>
    <dbReference type="NCBI Taxonomy" id="683150"/>
    <lineage>
        <taxon>Bacteria</taxon>
        <taxon>Bacillati</taxon>
        <taxon>Actinomycetota</taxon>
        <taxon>Actinomycetes</taxon>
        <taxon>Micrococcales</taxon>
        <taxon>Micrococcaceae</taxon>
        <taxon>Arthrobacter</taxon>
    </lineage>
</organism>
<dbReference type="RefSeq" id="WP_133352490.1">
    <property type="nucleotide sequence ID" value="NZ_SMZQ01000022.1"/>
</dbReference>
<evidence type="ECO:0000313" key="3">
    <source>
        <dbReference type="EMBL" id="TDL31583.1"/>
    </source>
</evidence>
<evidence type="ECO:0000256" key="1">
    <source>
        <dbReference type="SAM" id="MobiDB-lite"/>
    </source>
</evidence>
<dbReference type="Proteomes" id="UP000294621">
    <property type="component" value="Unassembled WGS sequence"/>
</dbReference>
<dbReference type="OrthoDB" id="9802792at2"/>
<accession>A0A4R5XJY1</accession>
<name>A0A4R5XJY1_9MICC</name>
<evidence type="ECO:0000313" key="4">
    <source>
        <dbReference type="Proteomes" id="UP000294621"/>
    </source>
</evidence>
<reference evidence="3 4" key="1">
    <citation type="submission" date="2019-03" db="EMBL/GenBank/DDBJ databases">
        <title>Genome Sequencing and Assembly of Various Microbes Isolated from Partially Reclaimed Soil and Acid Mine Drainage (AMD) Site.</title>
        <authorList>
            <person name="Steinbock B."/>
            <person name="Bechtold R."/>
            <person name="Sevigny J.L."/>
            <person name="Thomas D."/>
            <person name="Cuthill L.R."/>
            <person name="Aveiro Johannsen E.J."/>
            <person name="Thomas K."/>
            <person name="Ghosh A."/>
        </authorList>
    </citation>
    <scope>NUCLEOTIDE SEQUENCE [LARGE SCALE GENOMIC DNA]</scope>
    <source>
        <strain evidence="3 4">S-A1</strain>
    </source>
</reference>
<dbReference type="Gene3D" id="2.30.29.80">
    <property type="match status" value="1"/>
</dbReference>
<sequence length="113" mass="12021">MAGMFELFVDEESAFRFRLTAPDGTIMAVSRPFNTKTDAVAGIAAVREYAGMGLISDHCTPSANATAPRTCDDAGGQPADSTRVPKIDFHARARAVRRAVSGPRWAGAIHNLS</sequence>
<evidence type="ECO:0000259" key="2">
    <source>
        <dbReference type="Pfam" id="PF07411"/>
    </source>
</evidence>
<dbReference type="Pfam" id="PF07411">
    <property type="entry name" value="DUF1508"/>
    <property type="match status" value="1"/>
</dbReference>
<gene>
    <name evidence="3" type="ORF">E2R57_21330</name>
</gene>
<dbReference type="SUPFAM" id="SSF160113">
    <property type="entry name" value="YegP-like"/>
    <property type="match status" value="1"/>
</dbReference>
<dbReference type="AlphaFoldDB" id="A0A4R5XJY1"/>
<dbReference type="InterPro" id="IPR036913">
    <property type="entry name" value="YegP-like_sf"/>
</dbReference>
<dbReference type="InterPro" id="IPR010879">
    <property type="entry name" value="DUF1508"/>
</dbReference>
<proteinExistence type="predicted"/>
<comment type="caution">
    <text evidence="3">The sequence shown here is derived from an EMBL/GenBank/DDBJ whole genome shotgun (WGS) entry which is preliminary data.</text>
</comment>
<protein>
    <submittedName>
        <fullName evidence="3">DUF1508 domain-containing protein</fullName>
    </submittedName>
</protein>
<dbReference type="EMBL" id="SMZQ01000022">
    <property type="protein sequence ID" value="TDL31583.1"/>
    <property type="molecule type" value="Genomic_DNA"/>
</dbReference>
<feature type="domain" description="DUF1508" evidence="2">
    <location>
        <begin position="13"/>
        <end position="50"/>
    </location>
</feature>